<sequence>MLVFLSGITAVFLVKETNYISIPVSVLLILLSTYNWVISGGLLGVSDANLVAILIIVAMINKGKILVWMVSAVLFVQFALIATWNFSFEWLEPWVSEPTTNLFNYRIMALLITIGMVFLAFQYNKEKSRQLKRRKELSERMNEMREENQNLFEQEKEMVALNKVLENKILIRKEELLINNRMIENYLNLSLTQIEPSMHEVTKMIENTALDGQYSDLLKQTGDKLTNSFETIQSKVMPFQ</sequence>
<feature type="transmembrane region" description="Helical" evidence="2">
    <location>
        <begin position="105"/>
        <end position="124"/>
    </location>
</feature>
<dbReference type="EMBL" id="CP106679">
    <property type="protein sequence ID" value="UXP31104.1"/>
    <property type="molecule type" value="Genomic_DNA"/>
</dbReference>
<evidence type="ECO:0000256" key="2">
    <source>
        <dbReference type="SAM" id="Phobius"/>
    </source>
</evidence>
<keyword evidence="2" id="KW-0812">Transmembrane</keyword>
<keyword evidence="1" id="KW-0175">Coiled coil</keyword>
<evidence type="ECO:0000313" key="4">
    <source>
        <dbReference type="Proteomes" id="UP001065174"/>
    </source>
</evidence>
<evidence type="ECO:0000313" key="3">
    <source>
        <dbReference type="EMBL" id="UXP31104.1"/>
    </source>
</evidence>
<accession>A0ABY6CKQ7</accession>
<feature type="transmembrane region" description="Helical" evidence="2">
    <location>
        <begin position="65"/>
        <end position="85"/>
    </location>
</feature>
<gene>
    <name evidence="3" type="ORF">N6H18_12160</name>
</gene>
<dbReference type="Proteomes" id="UP001065174">
    <property type="component" value="Chromosome"/>
</dbReference>
<feature type="coiled-coil region" evidence="1">
    <location>
        <begin position="127"/>
        <end position="164"/>
    </location>
</feature>
<organism evidence="3 4">
    <name type="scientific">Reichenbachiella agarivorans</name>
    <dbReference type="NCBI Taxonomy" id="2979464"/>
    <lineage>
        <taxon>Bacteria</taxon>
        <taxon>Pseudomonadati</taxon>
        <taxon>Bacteroidota</taxon>
        <taxon>Cytophagia</taxon>
        <taxon>Cytophagales</taxon>
        <taxon>Reichenbachiellaceae</taxon>
        <taxon>Reichenbachiella</taxon>
    </lineage>
</organism>
<keyword evidence="2" id="KW-1133">Transmembrane helix</keyword>
<dbReference type="RefSeq" id="WP_262308548.1">
    <property type="nucleotide sequence ID" value="NZ_CP106679.1"/>
</dbReference>
<evidence type="ECO:0008006" key="5">
    <source>
        <dbReference type="Google" id="ProtNLM"/>
    </source>
</evidence>
<reference evidence="3" key="1">
    <citation type="submission" date="2022-09" db="EMBL/GenBank/DDBJ databases">
        <title>Comparative genomics and taxonomic characterization of three novel marine species of genus Reichenbachiella exhibiting antioxidant and polysaccharide degradation activities.</title>
        <authorList>
            <person name="Muhammad N."/>
            <person name="Lee Y.-J."/>
            <person name="Ko J."/>
            <person name="Kim S.-G."/>
        </authorList>
    </citation>
    <scope>NUCLEOTIDE SEQUENCE</scope>
    <source>
        <strain evidence="3">BKB1-1</strain>
    </source>
</reference>
<evidence type="ECO:0000256" key="1">
    <source>
        <dbReference type="SAM" id="Coils"/>
    </source>
</evidence>
<keyword evidence="2" id="KW-0472">Membrane</keyword>
<proteinExistence type="predicted"/>
<protein>
    <recommendedName>
        <fullName evidence="5">Histidine kinase</fullName>
    </recommendedName>
</protein>
<name>A0ABY6CKQ7_9BACT</name>
<keyword evidence="4" id="KW-1185">Reference proteome</keyword>
<feature type="transmembrane region" description="Helical" evidence="2">
    <location>
        <begin position="33"/>
        <end position="58"/>
    </location>
</feature>